<comment type="caution">
    <text evidence="9">The sequence shown here is derived from an EMBL/GenBank/DDBJ whole genome shotgun (WGS) entry which is preliminary data.</text>
</comment>
<comment type="similarity">
    <text evidence="7">Belongs to the major facilitator superfamily. Phosphate:H(+) symporter (TC 2.A.1.9) family.</text>
</comment>
<feature type="transmembrane region" description="Helical" evidence="8">
    <location>
        <begin position="477"/>
        <end position="498"/>
    </location>
</feature>
<feature type="transmembrane region" description="Helical" evidence="8">
    <location>
        <begin position="193"/>
        <end position="212"/>
    </location>
</feature>
<dbReference type="Pfam" id="PF00854">
    <property type="entry name" value="PTR2"/>
    <property type="match status" value="1"/>
</dbReference>
<dbReference type="InterPro" id="IPR018456">
    <property type="entry name" value="PTR2_symporter_CS"/>
</dbReference>
<evidence type="ECO:0000256" key="6">
    <source>
        <dbReference type="ARBA" id="ARBA00023136"/>
    </source>
</evidence>
<dbReference type="CDD" id="cd17417">
    <property type="entry name" value="MFS_NPF5"/>
    <property type="match status" value="1"/>
</dbReference>
<dbReference type="AlphaFoldDB" id="A0A8X8W6J2"/>
<evidence type="ECO:0000256" key="2">
    <source>
        <dbReference type="ARBA" id="ARBA00005982"/>
    </source>
</evidence>
<feature type="transmembrane region" description="Helical" evidence="8">
    <location>
        <begin position="505"/>
        <end position="524"/>
    </location>
</feature>
<feature type="transmembrane region" description="Helical" evidence="8">
    <location>
        <begin position="218"/>
        <end position="243"/>
    </location>
</feature>
<keyword evidence="3" id="KW-0597">Phosphoprotein</keyword>
<evidence type="ECO:0000256" key="8">
    <source>
        <dbReference type="SAM" id="Phobius"/>
    </source>
</evidence>
<keyword evidence="4 8" id="KW-0812">Transmembrane</keyword>
<feature type="transmembrane region" description="Helical" evidence="8">
    <location>
        <begin position="104"/>
        <end position="124"/>
    </location>
</feature>
<feature type="transmembrane region" description="Helical" evidence="8">
    <location>
        <begin position="606"/>
        <end position="625"/>
    </location>
</feature>
<dbReference type="GO" id="GO:0071916">
    <property type="term" value="F:dipeptide transmembrane transporter activity"/>
    <property type="evidence" value="ECO:0007669"/>
    <property type="project" value="InterPro"/>
</dbReference>
<name>A0A8X8W6J2_SALSN</name>
<gene>
    <name evidence="9" type="ORF">SASPL_150302</name>
</gene>
<dbReference type="PANTHER" id="PTHR11654">
    <property type="entry name" value="OLIGOPEPTIDE TRANSPORTER-RELATED"/>
    <property type="match status" value="1"/>
</dbReference>
<reference evidence="9" key="2">
    <citation type="submission" date="2020-08" db="EMBL/GenBank/DDBJ databases">
        <title>Plant Genome Project.</title>
        <authorList>
            <person name="Zhang R.-G."/>
        </authorList>
    </citation>
    <scope>NUCLEOTIDE SEQUENCE</scope>
    <source>
        <strain evidence="9">Huo1</strain>
        <tissue evidence="9">Leaf</tissue>
    </source>
</reference>
<reference evidence="9" key="1">
    <citation type="submission" date="2018-01" db="EMBL/GenBank/DDBJ databases">
        <authorList>
            <person name="Mao J.F."/>
        </authorList>
    </citation>
    <scope>NUCLEOTIDE SEQUENCE</scope>
    <source>
        <strain evidence="9">Huo1</strain>
        <tissue evidence="9">Leaf</tissue>
    </source>
</reference>
<dbReference type="InterPro" id="IPR044739">
    <property type="entry name" value="NRT1/PTR"/>
</dbReference>
<feature type="transmembrane region" description="Helical" evidence="8">
    <location>
        <begin position="435"/>
        <end position="457"/>
    </location>
</feature>
<proteinExistence type="inferred from homology"/>
<dbReference type="GO" id="GO:0042937">
    <property type="term" value="F:tripeptide transmembrane transporter activity"/>
    <property type="evidence" value="ECO:0007669"/>
    <property type="project" value="InterPro"/>
</dbReference>
<feature type="transmembrane region" description="Helical" evidence="8">
    <location>
        <begin position="77"/>
        <end position="97"/>
    </location>
</feature>
<dbReference type="InterPro" id="IPR000109">
    <property type="entry name" value="POT_fam"/>
</dbReference>
<dbReference type="EMBL" id="PNBA02000020">
    <property type="protein sequence ID" value="KAG6388866.1"/>
    <property type="molecule type" value="Genomic_DNA"/>
</dbReference>
<dbReference type="Gene3D" id="1.20.1250.20">
    <property type="entry name" value="MFS general substrate transporter like domains"/>
    <property type="match status" value="1"/>
</dbReference>
<dbReference type="SUPFAM" id="SSF103473">
    <property type="entry name" value="MFS general substrate transporter"/>
    <property type="match status" value="1"/>
</dbReference>
<keyword evidence="6 8" id="KW-0472">Membrane</keyword>
<keyword evidence="10" id="KW-1185">Reference proteome</keyword>
<feature type="transmembrane region" description="Helical" evidence="8">
    <location>
        <begin position="530"/>
        <end position="549"/>
    </location>
</feature>
<feature type="transmembrane region" description="Helical" evidence="8">
    <location>
        <begin position="561"/>
        <end position="582"/>
    </location>
</feature>
<evidence type="ECO:0000256" key="7">
    <source>
        <dbReference type="ARBA" id="ARBA00044504"/>
    </source>
</evidence>
<sequence>MPDAEAPLLDDAVEGSVDFNGRPVFRSKSGGWRSASFIIAVEVAERFAYYGISSNLISYLTGPLGQSTATAAENVNAWSGAASLLPLLGAFLADSFFGRYRTIIAASLLYIAALGSLSLSAVIYSMSSSDCEVAAGMKACSPSQFQVVLFFFSLYLVAFAQGGHKPCVQAFGADQFDEQDPVEKKAKSSFFNWWYFSFCGGVLVTLFILTYIQDNLSWALGFGIPCIVMGLGLIVFLLGSYTYRFPVQSDKRSPFLRIGQVFVRACRNWRTTHSAIDVELEAEGILPLEGFQQYKFHLSSLIYVQNKSENMNSKGVTLNVVLLLRLCLSSLYLNKALVSPYGSKQNEKTCCITDIGEAKCIHDPSLYLNKALVSPDGSKQNEKTSSITDIEEAKSVLRLVPIWGTCLIYGLVFSQSSTLFTKQGVTMDRHIISSFQIPAASLQSLISFSIVVFIPIYDRILLPIARALSGKPSGISMLQRIGTGLFLSLLSMVIAALVETKRLQIAVEYGLVDIPTATVPMSVWWLAPQYLLFGISDVFTMVGLQEFFYDQVPSELRSIGLALYLSIFGIGSFISSFLISVIENATGGEGKESWFADNLNRAHLDYFYWLLAGLSAAAFTAYLYFTKSYIYNSKRVA</sequence>
<protein>
    <recommendedName>
        <fullName evidence="11">Solute carrier family 15 (Peptide/histidine transporter), member 3/4</fullName>
    </recommendedName>
</protein>
<dbReference type="InterPro" id="IPR036259">
    <property type="entry name" value="MFS_trans_sf"/>
</dbReference>
<comment type="similarity">
    <text evidence="2">Belongs to the major facilitator superfamily. Proton-dependent oligopeptide transporter (POT/PTR) (TC 2.A.17) family.</text>
</comment>
<keyword evidence="5 8" id="KW-1133">Transmembrane helix</keyword>
<evidence type="ECO:0000256" key="3">
    <source>
        <dbReference type="ARBA" id="ARBA00022553"/>
    </source>
</evidence>
<evidence type="ECO:0000313" key="10">
    <source>
        <dbReference type="Proteomes" id="UP000298416"/>
    </source>
</evidence>
<dbReference type="GO" id="GO:0016020">
    <property type="term" value="C:membrane"/>
    <property type="evidence" value="ECO:0007669"/>
    <property type="project" value="UniProtKB-SubCell"/>
</dbReference>
<dbReference type="PROSITE" id="PS01022">
    <property type="entry name" value="PTR2_1"/>
    <property type="match status" value="1"/>
</dbReference>
<dbReference type="Proteomes" id="UP000298416">
    <property type="component" value="Unassembled WGS sequence"/>
</dbReference>
<feature type="transmembrane region" description="Helical" evidence="8">
    <location>
        <begin position="144"/>
        <end position="160"/>
    </location>
</feature>
<comment type="subcellular location">
    <subcellularLocation>
        <location evidence="1">Membrane</location>
        <topology evidence="1">Multi-pass membrane protein</topology>
    </subcellularLocation>
</comment>
<evidence type="ECO:0000256" key="4">
    <source>
        <dbReference type="ARBA" id="ARBA00022692"/>
    </source>
</evidence>
<evidence type="ECO:0008006" key="11">
    <source>
        <dbReference type="Google" id="ProtNLM"/>
    </source>
</evidence>
<evidence type="ECO:0000256" key="1">
    <source>
        <dbReference type="ARBA" id="ARBA00004141"/>
    </source>
</evidence>
<evidence type="ECO:0000256" key="5">
    <source>
        <dbReference type="ARBA" id="ARBA00022989"/>
    </source>
</evidence>
<accession>A0A8X8W6J2</accession>
<organism evidence="9">
    <name type="scientific">Salvia splendens</name>
    <name type="common">Scarlet sage</name>
    <dbReference type="NCBI Taxonomy" id="180675"/>
    <lineage>
        <taxon>Eukaryota</taxon>
        <taxon>Viridiplantae</taxon>
        <taxon>Streptophyta</taxon>
        <taxon>Embryophyta</taxon>
        <taxon>Tracheophyta</taxon>
        <taxon>Spermatophyta</taxon>
        <taxon>Magnoliopsida</taxon>
        <taxon>eudicotyledons</taxon>
        <taxon>Gunneridae</taxon>
        <taxon>Pentapetalae</taxon>
        <taxon>asterids</taxon>
        <taxon>lamiids</taxon>
        <taxon>Lamiales</taxon>
        <taxon>Lamiaceae</taxon>
        <taxon>Nepetoideae</taxon>
        <taxon>Mentheae</taxon>
        <taxon>Salviinae</taxon>
        <taxon>Salvia</taxon>
        <taxon>Salvia subgen. Calosphace</taxon>
        <taxon>core Calosphace</taxon>
    </lineage>
</organism>
<evidence type="ECO:0000313" key="9">
    <source>
        <dbReference type="EMBL" id="KAG6388866.1"/>
    </source>
</evidence>